<dbReference type="SUPFAM" id="SSF53448">
    <property type="entry name" value="Nucleotide-diphospho-sugar transferases"/>
    <property type="match status" value="1"/>
</dbReference>
<dbReference type="AlphaFoldDB" id="A0A9Q0M140"/>
<accession>A0A9Q0M140</accession>
<evidence type="ECO:0000256" key="1">
    <source>
        <dbReference type="ARBA" id="ARBA00007274"/>
    </source>
</evidence>
<dbReference type="InterPro" id="IPR056729">
    <property type="entry name" value="GMPPB_C"/>
</dbReference>
<evidence type="ECO:0000313" key="5">
    <source>
        <dbReference type="Proteomes" id="UP001142055"/>
    </source>
</evidence>
<comment type="similarity">
    <text evidence="1">Belongs to the transferase hexapeptide repeat family.</text>
</comment>
<dbReference type="InterPro" id="IPR005835">
    <property type="entry name" value="NTP_transferase_dom"/>
</dbReference>
<evidence type="ECO:0000259" key="2">
    <source>
        <dbReference type="Pfam" id="PF00483"/>
    </source>
</evidence>
<dbReference type="InterPro" id="IPR029044">
    <property type="entry name" value="Nucleotide-diphossugar_trans"/>
</dbReference>
<reference evidence="4" key="1">
    <citation type="submission" date="2022-12" db="EMBL/GenBank/DDBJ databases">
        <title>Genome assemblies of Blomia tropicalis.</title>
        <authorList>
            <person name="Cui Y."/>
        </authorList>
    </citation>
    <scope>NUCLEOTIDE SEQUENCE</scope>
    <source>
        <tissue evidence="4">Adult mites</tissue>
    </source>
</reference>
<dbReference type="Pfam" id="PF25087">
    <property type="entry name" value="GMPPB_C"/>
    <property type="match status" value="1"/>
</dbReference>
<protein>
    <submittedName>
        <fullName evidence="4">Uncharacterized protein</fullName>
    </submittedName>
</protein>
<dbReference type="Pfam" id="PF00483">
    <property type="entry name" value="NTP_transferase"/>
    <property type="match status" value="1"/>
</dbReference>
<dbReference type="EMBL" id="JAPWDV010000003">
    <property type="protein sequence ID" value="KAJ6216748.1"/>
    <property type="molecule type" value="Genomic_DNA"/>
</dbReference>
<dbReference type="CDD" id="cd06428">
    <property type="entry name" value="M1P_guanylylT_A_like_N"/>
    <property type="match status" value="1"/>
</dbReference>
<gene>
    <name evidence="4" type="ORF">RDWZM_007905</name>
</gene>
<feature type="domain" description="Mannose-1-phosphate guanyltransferase C-terminal" evidence="3">
    <location>
        <begin position="297"/>
        <end position="434"/>
    </location>
</feature>
<dbReference type="OrthoDB" id="285674at2759"/>
<dbReference type="OMA" id="MPVPNWW"/>
<keyword evidence="5" id="KW-1185">Reference proteome</keyword>
<sequence length="435" mass="48873">MIKAVIVVGGPQKGTRFRPLSLNCPKPLFPIAGIPMIEHLIKACVKVSEMKEIILIGFYQLDEMFKEFIQSMILKYRIQIRYLQEYVPLGTAGGIYHFRDMICLGEPDAVFLINGDVCGNFDLEKMLTFHRTLPKTKLISVMATEATRSQSLEYGCIVENKETHEMLHYVEKPSSFVSNTISCGVYLFSLELLNCLSTIFLDKHQTNGLDEFQSDEELALTFENNPQTNSISLENDVLSTLLDSKRVFVFQQQDHFWWSPIKTPGSAIYANRNYLNLYRRLQPNILSSSDDDNGPKIVGDVYIHPTAIVDPTATIGPNVSISEGVKIGAGVRIKESIILKNVNINNHSLIMYSIVGWNCAIGFWSRVEGTPCDPNPNKAFAKMDNLPLFDGDGKLNPLITVLGCNVQIAPEIIVLNSVVLPYKEINRSYKNEIIL</sequence>
<dbReference type="Gene3D" id="2.160.10.10">
    <property type="entry name" value="Hexapeptide repeat proteins"/>
    <property type="match status" value="1"/>
</dbReference>
<dbReference type="Gene3D" id="3.90.550.10">
    <property type="entry name" value="Spore Coat Polysaccharide Biosynthesis Protein SpsA, Chain A"/>
    <property type="match status" value="1"/>
</dbReference>
<name>A0A9Q0M140_BLOTA</name>
<organism evidence="4 5">
    <name type="scientific">Blomia tropicalis</name>
    <name type="common">Mite</name>
    <dbReference type="NCBI Taxonomy" id="40697"/>
    <lineage>
        <taxon>Eukaryota</taxon>
        <taxon>Metazoa</taxon>
        <taxon>Ecdysozoa</taxon>
        <taxon>Arthropoda</taxon>
        <taxon>Chelicerata</taxon>
        <taxon>Arachnida</taxon>
        <taxon>Acari</taxon>
        <taxon>Acariformes</taxon>
        <taxon>Sarcoptiformes</taxon>
        <taxon>Astigmata</taxon>
        <taxon>Glycyphagoidea</taxon>
        <taxon>Echimyopodidae</taxon>
        <taxon>Blomia</taxon>
    </lineage>
</organism>
<feature type="domain" description="Nucleotidyl transferase" evidence="2">
    <location>
        <begin position="3"/>
        <end position="210"/>
    </location>
</feature>
<evidence type="ECO:0000313" key="4">
    <source>
        <dbReference type="EMBL" id="KAJ6216748.1"/>
    </source>
</evidence>
<dbReference type="PANTHER" id="PTHR22572">
    <property type="entry name" value="SUGAR-1-PHOSPHATE GUANYL TRANSFERASE"/>
    <property type="match status" value="1"/>
</dbReference>
<dbReference type="Proteomes" id="UP001142055">
    <property type="component" value="Chromosome 3"/>
</dbReference>
<comment type="caution">
    <text evidence="4">The sequence shown here is derived from an EMBL/GenBank/DDBJ whole genome shotgun (WGS) entry which is preliminary data.</text>
</comment>
<evidence type="ECO:0000259" key="3">
    <source>
        <dbReference type="Pfam" id="PF25087"/>
    </source>
</evidence>
<proteinExistence type="inferred from homology"/>
<dbReference type="InterPro" id="IPR050486">
    <property type="entry name" value="Mannose-1P_guanyltransferase"/>
</dbReference>